<dbReference type="STRING" id="693986.MOC_5273"/>
<dbReference type="SUPFAM" id="SSF46894">
    <property type="entry name" value="C-terminal effector domain of the bipartite response regulators"/>
    <property type="match status" value="1"/>
</dbReference>
<evidence type="ECO:0000313" key="4">
    <source>
        <dbReference type="Proteomes" id="UP000029492"/>
    </source>
</evidence>
<dbReference type="GO" id="GO:0003677">
    <property type="term" value="F:DNA binding"/>
    <property type="evidence" value="ECO:0007669"/>
    <property type="project" value="InterPro"/>
</dbReference>
<dbReference type="PROSITE" id="PS00622">
    <property type="entry name" value="HTH_LUXR_1"/>
    <property type="match status" value="1"/>
</dbReference>
<dbReference type="PROSITE" id="PS50043">
    <property type="entry name" value="HTH_LUXR_2"/>
    <property type="match status" value="1"/>
</dbReference>
<dbReference type="InterPro" id="IPR051015">
    <property type="entry name" value="EvgA-like"/>
</dbReference>
<name>A0A089P4R7_9HYPH</name>
<dbReference type="PANTHER" id="PTHR45566">
    <property type="entry name" value="HTH-TYPE TRANSCRIPTIONAL REGULATOR YHJB-RELATED"/>
    <property type="match status" value="1"/>
</dbReference>
<dbReference type="InterPro" id="IPR011006">
    <property type="entry name" value="CheY-like_superfamily"/>
</dbReference>
<dbReference type="PANTHER" id="PTHR45566:SF1">
    <property type="entry name" value="HTH-TYPE TRANSCRIPTIONAL REGULATOR YHJB-RELATED"/>
    <property type="match status" value="1"/>
</dbReference>
<accession>A0A089P4R7</accession>
<evidence type="ECO:0000313" key="3">
    <source>
        <dbReference type="EMBL" id="AIQ93028.1"/>
    </source>
</evidence>
<dbReference type="EMBL" id="CP003811">
    <property type="protein sequence ID" value="AIQ93028.1"/>
    <property type="molecule type" value="Genomic_DNA"/>
</dbReference>
<dbReference type="PRINTS" id="PR00038">
    <property type="entry name" value="HTHLUXR"/>
</dbReference>
<protein>
    <submittedName>
        <fullName evidence="3">Two component LuxR family transcriptional regulator</fullName>
    </submittedName>
</protein>
<dbReference type="SUPFAM" id="SSF52172">
    <property type="entry name" value="CheY-like"/>
    <property type="match status" value="1"/>
</dbReference>
<dbReference type="InterPro" id="IPR016032">
    <property type="entry name" value="Sig_transdc_resp-reg_C-effctor"/>
</dbReference>
<sequence length="275" mass="30071">MASLGTRDALIIVERDTAESRGGFSGAHAGDNPAVVEQRDQSRGRSSRIVIIDRRQLVGRCLAASLSEADRETSFEVFADIESWKRQTPFVPASVVVLCRPDGNLSETEWAEITRELTFLQGEAGTPPVAVISDGEHLEQIVRIIKLGVKGYIPTTTSVDIALQALQLVQAGGVYIPAECLLPLLANIKVDEPVEAGDDEIFSPRQLCVARALRKGTPNKIIAYELNMCESTVKVHVRNIMKKLKAKNRTEVAYLTNKYFLREDSSLASVKAPAA</sequence>
<dbReference type="InterPro" id="IPR000792">
    <property type="entry name" value="Tscrpt_reg_LuxR_C"/>
</dbReference>
<organism evidence="3 4">
    <name type="scientific">Methylobacterium oryzae CBMB20</name>
    <dbReference type="NCBI Taxonomy" id="693986"/>
    <lineage>
        <taxon>Bacteria</taxon>
        <taxon>Pseudomonadati</taxon>
        <taxon>Pseudomonadota</taxon>
        <taxon>Alphaproteobacteria</taxon>
        <taxon>Hyphomicrobiales</taxon>
        <taxon>Methylobacteriaceae</taxon>
        <taxon>Methylobacterium</taxon>
    </lineage>
</organism>
<feature type="region of interest" description="Disordered" evidence="1">
    <location>
        <begin position="22"/>
        <end position="41"/>
    </location>
</feature>
<reference evidence="3 4" key="1">
    <citation type="journal article" date="2014" name="PLoS ONE">
        <title>Genome Information of Methylobacterium oryzae, a Plant-Probiotic Methylotroph in the Phyllosphere.</title>
        <authorList>
            <person name="Kwak M.J."/>
            <person name="Jeong H."/>
            <person name="Madhaiyan M."/>
            <person name="Lee Y."/>
            <person name="Sa T.M."/>
            <person name="Oh T.K."/>
            <person name="Kim J.F."/>
        </authorList>
    </citation>
    <scope>NUCLEOTIDE SEQUENCE [LARGE SCALE GENOMIC DNA]</scope>
    <source>
        <strain evidence="3 4">CBMB20</strain>
    </source>
</reference>
<keyword evidence="4" id="KW-1185">Reference proteome</keyword>
<dbReference type="CDD" id="cd06170">
    <property type="entry name" value="LuxR_C_like"/>
    <property type="match status" value="1"/>
</dbReference>
<feature type="domain" description="HTH luxR-type" evidence="2">
    <location>
        <begin position="195"/>
        <end position="260"/>
    </location>
</feature>
<dbReference type="SMART" id="SM00421">
    <property type="entry name" value="HTH_LUXR"/>
    <property type="match status" value="1"/>
</dbReference>
<dbReference type="Proteomes" id="UP000029492">
    <property type="component" value="Chromosome"/>
</dbReference>
<dbReference type="GeneID" id="96602582"/>
<evidence type="ECO:0000256" key="1">
    <source>
        <dbReference type="SAM" id="MobiDB-lite"/>
    </source>
</evidence>
<dbReference type="KEGG" id="mor:MOC_5273"/>
<dbReference type="Pfam" id="PF00196">
    <property type="entry name" value="GerE"/>
    <property type="match status" value="1"/>
</dbReference>
<dbReference type="HOGENOM" id="CLU_000445_90_8_5"/>
<proteinExistence type="predicted"/>
<dbReference type="AlphaFoldDB" id="A0A089P4R7"/>
<dbReference type="eggNOG" id="COG2197">
    <property type="taxonomic scope" value="Bacteria"/>
</dbReference>
<evidence type="ECO:0000259" key="2">
    <source>
        <dbReference type="PROSITE" id="PS50043"/>
    </source>
</evidence>
<dbReference type="GO" id="GO:0006355">
    <property type="term" value="P:regulation of DNA-templated transcription"/>
    <property type="evidence" value="ECO:0007669"/>
    <property type="project" value="InterPro"/>
</dbReference>
<dbReference type="Gene3D" id="3.40.50.2300">
    <property type="match status" value="1"/>
</dbReference>
<gene>
    <name evidence="3" type="ORF">MOC_5273</name>
</gene>
<dbReference type="RefSeq" id="WP_043355160.1">
    <property type="nucleotide sequence ID" value="NZ_CP003811.1"/>
</dbReference>